<accession>A0A915EIY6</accession>
<keyword evidence="1" id="KW-0472">Membrane</keyword>
<evidence type="ECO:0000256" key="1">
    <source>
        <dbReference type="SAM" id="Phobius"/>
    </source>
</evidence>
<dbReference type="WBParaSite" id="jg5857">
    <property type="protein sequence ID" value="jg5857"/>
    <property type="gene ID" value="jg5857"/>
</dbReference>
<feature type="transmembrane region" description="Helical" evidence="1">
    <location>
        <begin position="59"/>
        <end position="77"/>
    </location>
</feature>
<feature type="transmembrane region" description="Helical" evidence="1">
    <location>
        <begin position="12"/>
        <end position="34"/>
    </location>
</feature>
<evidence type="ECO:0000313" key="3">
    <source>
        <dbReference type="WBParaSite" id="jg5857"/>
    </source>
</evidence>
<name>A0A915EIY6_9BILA</name>
<keyword evidence="2" id="KW-1185">Reference proteome</keyword>
<keyword evidence="1" id="KW-0812">Transmembrane</keyword>
<organism evidence="2 3">
    <name type="scientific">Ditylenchus dipsaci</name>
    <dbReference type="NCBI Taxonomy" id="166011"/>
    <lineage>
        <taxon>Eukaryota</taxon>
        <taxon>Metazoa</taxon>
        <taxon>Ecdysozoa</taxon>
        <taxon>Nematoda</taxon>
        <taxon>Chromadorea</taxon>
        <taxon>Rhabditida</taxon>
        <taxon>Tylenchina</taxon>
        <taxon>Tylenchomorpha</taxon>
        <taxon>Sphaerularioidea</taxon>
        <taxon>Anguinidae</taxon>
        <taxon>Anguininae</taxon>
        <taxon>Ditylenchus</taxon>
    </lineage>
</organism>
<evidence type="ECO:0000313" key="2">
    <source>
        <dbReference type="Proteomes" id="UP000887574"/>
    </source>
</evidence>
<reference evidence="3" key="1">
    <citation type="submission" date="2022-11" db="UniProtKB">
        <authorList>
            <consortium name="WormBaseParasite"/>
        </authorList>
    </citation>
    <scope>IDENTIFICATION</scope>
</reference>
<sequence length="117" mass="12624">MLLIQNLNKALVDCLIIVNSMALTLLVTSTHVAASKSMVLIINDAVSQVNLSTDMPYTYSMKIFVNVLLAFVSTLSIKSVSSVFSRNPGSKPAGINFCHPFACHQPQNLSKVLVGID</sequence>
<proteinExistence type="predicted"/>
<protein>
    <submittedName>
        <fullName evidence="3">Uncharacterized protein</fullName>
    </submittedName>
</protein>
<keyword evidence="1" id="KW-1133">Transmembrane helix</keyword>
<dbReference type="Proteomes" id="UP000887574">
    <property type="component" value="Unplaced"/>
</dbReference>
<dbReference type="AlphaFoldDB" id="A0A915EIY6"/>